<accession>A0A1F2WSM6</accession>
<dbReference type="Gene3D" id="3.60.70.12">
    <property type="entry name" value="L-amino peptidase D-ALA esterase/amidase"/>
    <property type="match status" value="1"/>
</dbReference>
<evidence type="ECO:0000256" key="4">
    <source>
        <dbReference type="ARBA" id="ARBA00022605"/>
    </source>
</evidence>
<dbReference type="InterPro" id="IPR042195">
    <property type="entry name" value="ArgJ_beta_C"/>
</dbReference>
<reference evidence="9 10" key="1">
    <citation type="journal article" date="2016" name="Nat. Commun.">
        <title>Thousands of microbial genomes shed light on interconnected biogeochemical processes in an aquifer system.</title>
        <authorList>
            <person name="Anantharaman K."/>
            <person name="Brown C.T."/>
            <person name="Hug L.A."/>
            <person name="Sharon I."/>
            <person name="Castelle C.J."/>
            <person name="Probst A.J."/>
            <person name="Thomas B.C."/>
            <person name="Singh A."/>
            <person name="Wilkins M.J."/>
            <person name="Karaoz U."/>
            <person name="Brodie E.L."/>
            <person name="Williams K.H."/>
            <person name="Hubbard S.S."/>
            <person name="Banfield J.F."/>
        </authorList>
    </citation>
    <scope>NUCLEOTIDE SEQUENCE [LARGE SCALE GENOMIC DNA]</scope>
</reference>
<name>A0A1F2WSM6_9ACTN</name>
<evidence type="ECO:0000256" key="7">
    <source>
        <dbReference type="ARBA" id="ARBA00023315"/>
    </source>
</evidence>
<gene>
    <name evidence="8" type="primary">argJ</name>
    <name evidence="9" type="ORF">A2Y75_10435</name>
</gene>
<dbReference type="GO" id="GO:0004042">
    <property type="term" value="F:L-glutamate N-acetyltransferase activity"/>
    <property type="evidence" value="ECO:0007669"/>
    <property type="project" value="UniProtKB-UniRule"/>
</dbReference>
<dbReference type="GO" id="GO:0006592">
    <property type="term" value="P:ornithine biosynthetic process"/>
    <property type="evidence" value="ECO:0007669"/>
    <property type="project" value="TreeGrafter"/>
</dbReference>
<dbReference type="FunFam" id="3.60.70.12:FF:000001">
    <property type="entry name" value="Arginine biosynthesis bifunctional protein ArgJ, chloroplastic"/>
    <property type="match status" value="1"/>
</dbReference>
<evidence type="ECO:0000256" key="6">
    <source>
        <dbReference type="ARBA" id="ARBA00022813"/>
    </source>
</evidence>
<dbReference type="PANTHER" id="PTHR23100:SF0">
    <property type="entry name" value="ARGININE BIOSYNTHESIS BIFUNCTIONAL PROTEIN ARGJ, MITOCHONDRIAL"/>
    <property type="match status" value="1"/>
</dbReference>
<evidence type="ECO:0000256" key="2">
    <source>
        <dbReference type="ARBA" id="ARBA00011475"/>
    </source>
</evidence>
<comment type="caution">
    <text evidence="9">The sequence shown here is derived from an EMBL/GenBank/DDBJ whole genome shotgun (WGS) entry which is preliminary data.</text>
</comment>
<organism evidence="9 10">
    <name type="scientific">Candidatus Solincola sediminis</name>
    <dbReference type="NCBI Taxonomy" id="1797199"/>
    <lineage>
        <taxon>Bacteria</taxon>
        <taxon>Bacillati</taxon>
        <taxon>Actinomycetota</taxon>
        <taxon>Candidatus Geothermincolia</taxon>
        <taxon>Candidatus Geothermincolales</taxon>
        <taxon>Candidatus Geothermincolaceae</taxon>
        <taxon>Candidatus Solincola</taxon>
    </lineage>
</organism>
<feature type="binding site" evidence="8">
    <location>
        <position position="387"/>
    </location>
    <ligand>
        <name>substrate</name>
    </ligand>
</feature>
<dbReference type="EC" id="2.3.1.1" evidence="8"/>
<feature type="active site" description="Nucleophile" evidence="8">
    <location>
        <position position="185"/>
    </location>
</feature>
<comment type="catalytic activity">
    <reaction evidence="8">
        <text>L-glutamate + acetyl-CoA = N-acetyl-L-glutamate + CoA + H(+)</text>
        <dbReference type="Rhea" id="RHEA:24292"/>
        <dbReference type="ChEBI" id="CHEBI:15378"/>
        <dbReference type="ChEBI" id="CHEBI:29985"/>
        <dbReference type="ChEBI" id="CHEBI:44337"/>
        <dbReference type="ChEBI" id="CHEBI:57287"/>
        <dbReference type="ChEBI" id="CHEBI:57288"/>
        <dbReference type="EC" id="2.3.1.1"/>
    </reaction>
</comment>
<evidence type="ECO:0000256" key="8">
    <source>
        <dbReference type="HAMAP-Rule" id="MF_01106"/>
    </source>
</evidence>
<comment type="pathway">
    <text evidence="8">Amino-acid biosynthesis; L-arginine biosynthesis; N(2)-acetyl-L-ornithine from L-glutamate: step 1/4.</text>
</comment>
<evidence type="ECO:0000313" key="10">
    <source>
        <dbReference type="Proteomes" id="UP000177876"/>
    </source>
</evidence>
<dbReference type="SUPFAM" id="SSF56266">
    <property type="entry name" value="DmpA/ArgJ-like"/>
    <property type="match status" value="1"/>
</dbReference>
<dbReference type="InterPro" id="IPR002813">
    <property type="entry name" value="Arg_biosynth_ArgJ"/>
</dbReference>
<feature type="site" description="Involved in the stabilization of negative charge on the oxyanion by the formation of the oxyanion hole" evidence="8">
    <location>
        <position position="116"/>
    </location>
</feature>
<feature type="site" description="Involved in the stabilization of negative charge on the oxyanion by the formation of the oxyanion hole" evidence="8">
    <location>
        <position position="115"/>
    </location>
</feature>
<keyword evidence="8" id="KW-0511">Multifunctional enzyme</keyword>
<feature type="chain" id="PRO_5023477624" description="Arginine biosynthesis bifunctional protein ArgJ alpha chain" evidence="8">
    <location>
        <begin position="1"/>
        <end position="184"/>
    </location>
</feature>
<dbReference type="Gene3D" id="3.10.20.340">
    <property type="entry name" value="ArgJ beta chain, C-terminal domain"/>
    <property type="match status" value="1"/>
</dbReference>
<protein>
    <recommendedName>
        <fullName evidence="8">Arginine biosynthesis bifunctional protein ArgJ</fullName>
    </recommendedName>
    <domain>
        <recommendedName>
            <fullName evidence="8">Glutamate N-acetyltransferase</fullName>
            <ecNumber evidence="8">2.3.1.35</ecNumber>
        </recommendedName>
        <alternativeName>
            <fullName evidence="8">Ornithine acetyltransferase</fullName>
            <shortName evidence="8">OATase</shortName>
        </alternativeName>
        <alternativeName>
            <fullName evidence="8">Ornithine transacetylase</fullName>
        </alternativeName>
    </domain>
    <domain>
        <recommendedName>
            <fullName evidence="8">Amino-acid acetyltransferase</fullName>
            <ecNumber evidence="8">2.3.1.1</ecNumber>
        </recommendedName>
        <alternativeName>
            <fullName evidence="8">N-acetylglutamate synthase</fullName>
            <shortName evidence="8">AGSase</shortName>
        </alternativeName>
    </domain>
    <component>
        <recommendedName>
            <fullName evidence="8">Arginine biosynthesis bifunctional protein ArgJ alpha chain</fullName>
        </recommendedName>
    </component>
    <component>
        <recommendedName>
            <fullName evidence="8">Arginine biosynthesis bifunctional protein ArgJ beta chain</fullName>
        </recommendedName>
    </component>
</protein>
<dbReference type="InterPro" id="IPR016117">
    <property type="entry name" value="ArgJ-like_dom_sf"/>
</dbReference>
<keyword evidence="7 8" id="KW-0012">Acyltransferase</keyword>
<proteinExistence type="inferred from homology"/>
<evidence type="ECO:0000256" key="1">
    <source>
        <dbReference type="ARBA" id="ARBA00006774"/>
    </source>
</evidence>
<comment type="catalytic activity">
    <reaction evidence="8">
        <text>N(2)-acetyl-L-ornithine + L-glutamate = N-acetyl-L-glutamate + L-ornithine</text>
        <dbReference type="Rhea" id="RHEA:15349"/>
        <dbReference type="ChEBI" id="CHEBI:29985"/>
        <dbReference type="ChEBI" id="CHEBI:44337"/>
        <dbReference type="ChEBI" id="CHEBI:46911"/>
        <dbReference type="ChEBI" id="CHEBI:57805"/>
        <dbReference type="EC" id="2.3.1.35"/>
    </reaction>
</comment>
<evidence type="ECO:0000256" key="5">
    <source>
        <dbReference type="ARBA" id="ARBA00022679"/>
    </source>
</evidence>
<dbReference type="GO" id="GO:0005737">
    <property type="term" value="C:cytoplasm"/>
    <property type="evidence" value="ECO:0007669"/>
    <property type="project" value="UniProtKB-SubCell"/>
</dbReference>
<keyword evidence="4 8" id="KW-0028">Amino-acid biosynthesis</keyword>
<dbReference type="EMBL" id="MELK01000009">
    <property type="protein sequence ID" value="OFW59881.1"/>
    <property type="molecule type" value="Genomic_DNA"/>
</dbReference>
<dbReference type="Pfam" id="PF01960">
    <property type="entry name" value="ArgJ"/>
    <property type="match status" value="1"/>
</dbReference>
<feature type="binding site" evidence="8">
    <location>
        <position position="152"/>
    </location>
    <ligand>
        <name>substrate</name>
    </ligand>
</feature>
<dbReference type="GO" id="GO:0004358">
    <property type="term" value="F:L-glutamate N-acetyltransferase activity, acting on acetyl-L-ornithine as donor"/>
    <property type="evidence" value="ECO:0007669"/>
    <property type="project" value="UniProtKB-UniRule"/>
</dbReference>
<keyword evidence="5 8" id="KW-0808">Transferase</keyword>
<comment type="function">
    <text evidence="8">Catalyzes two activities which are involved in the cyclic version of arginine biosynthesis: the synthesis of N-acetylglutamate from glutamate and acetyl-CoA as the acetyl donor, and of ornithine by transacetylation between N(2)-acetylornithine and glutamate.</text>
</comment>
<dbReference type="NCBIfam" id="TIGR00120">
    <property type="entry name" value="ArgJ"/>
    <property type="match status" value="1"/>
</dbReference>
<comment type="subcellular location">
    <subcellularLocation>
        <location evidence="8">Cytoplasm</location>
    </subcellularLocation>
</comment>
<sequence length="392" mass="40612">MNGKMIYGGICAPPGFKASGVACGLKESGELDLCVLASDAECSAAGTFTSNAFRAAPVAVTIEHLEDGRLQAAVINSGNANACTGERGLADARAMAHSVAIELGIDDSQVAVASTGLIGGYLPMQKLEEGIKHAIGALHEGGAGEAARAIMTTDTYPKELSFDFGDFSIGGMAKGAGMMKPNMATMLAFLTSDAQIDPRDLSAALRIAVDASFNLVNIDGCTSTNDMVLALASGTSRAKVKAEDFAAALLQVCSPLAHMLVEDAEGSTRLIKIRIGGAFDHAEAKKLATAVAESPLVKTAFFGGDPNWGRIVQALGAAEPRLDPSKVSVKIGGLAVAERGESGMVDPASLEGIMAVKEIEIDIDLSRGDSVIELLTSDLSYEYVRINAEYHT</sequence>
<dbReference type="CDD" id="cd02152">
    <property type="entry name" value="OAT"/>
    <property type="match status" value="1"/>
</dbReference>
<dbReference type="HAMAP" id="MF_01106">
    <property type="entry name" value="ArgJ"/>
    <property type="match status" value="1"/>
</dbReference>
<feature type="chain" id="PRO_5023477623" description="Arginine biosynthesis bifunctional protein ArgJ beta chain" evidence="8">
    <location>
        <begin position="185"/>
        <end position="392"/>
    </location>
</feature>
<dbReference type="EC" id="2.3.1.35" evidence="8"/>
<evidence type="ECO:0000256" key="3">
    <source>
        <dbReference type="ARBA" id="ARBA00022571"/>
    </source>
</evidence>
<feature type="binding site" evidence="8">
    <location>
        <position position="185"/>
    </location>
    <ligand>
        <name>substrate</name>
    </ligand>
</feature>
<feature type="binding site" evidence="8">
    <location>
        <position position="265"/>
    </location>
    <ligand>
        <name>substrate</name>
    </ligand>
</feature>
<comment type="similarity">
    <text evidence="1 8">Belongs to the ArgJ family.</text>
</comment>
<keyword evidence="8" id="KW-0963">Cytoplasm</keyword>
<dbReference type="GO" id="GO:0006526">
    <property type="term" value="P:L-arginine biosynthetic process"/>
    <property type="evidence" value="ECO:0007669"/>
    <property type="project" value="UniProtKB-UniRule"/>
</dbReference>
<comment type="pathway">
    <text evidence="8">Amino-acid biosynthesis; L-arginine biosynthesis; L-ornithine and N-acetyl-L-glutamate from L-glutamate and N(2)-acetyl-L-ornithine (cyclic): step 1/1.</text>
</comment>
<dbReference type="NCBIfam" id="NF003802">
    <property type="entry name" value="PRK05388.1"/>
    <property type="match status" value="1"/>
</dbReference>
<comment type="subunit">
    <text evidence="2 8">Heterotetramer of two alpha and two beta chains.</text>
</comment>
<dbReference type="Proteomes" id="UP000177876">
    <property type="component" value="Unassembled WGS sequence"/>
</dbReference>
<dbReference type="PANTHER" id="PTHR23100">
    <property type="entry name" value="ARGININE BIOSYNTHESIS BIFUNCTIONAL PROTEIN ARGJ"/>
    <property type="match status" value="1"/>
</dbReference>
<feature type="binding site" evidence="8">
    <location>
        <position position="174"/>
    </location>
    <ligand>
        <name>substrate</name>
    </ligand>
</feature>
<dbReference type="UniPathway" id="UPA00068">
    <property type="reaction ID" value="UER00106"/>
</dbReference>
<keyword evidence="3 8" id="KW-0055">Arginine biosynthesis</keyword>
<feature type="binding site" evidence="8">
    <location>
        <position position="392"/>
    </location>
    <ligand>
        <name>substrate</name>
    </ligand>
</feature>
<dbReference type="STRING" id="1797197.A2Y75_10435"/>
<keyword evidence="6 8" id="KW-0068">Autocatalytic cleavage</keyword>
<dbReference type="AlphaFoldDB" id="A0A1F2WSM6"/>
<feature type="site" description="Cleavage; by autolysis" evidence="8">
    <location>
        <begin position="184"/>
        <end position="185"/>
    </location>
</feature>
<evidence type="ECO:0000313" key="9">
    <source>
        <dbReference type="EMBL" id="OFW59881.1"/>
    </source>
</evidence>